<comment type="caution">
    <text evidence="2">The sequence shown here is derived from an EMBL/GenBank/DDBJ whole genome shotgun (WGS) entry which is preliminary data.</text>
</comment>
<keyword evidence="3" id="KW-1185">Reference proteome</keyword>
<feature type="transmembrane region" description="Helical" evidence="1">
    <location>
        <begin position="146"/>
        <end position="168"/>
    </location>
</feature>
<reference evidence="2 3" key="1">
    <citation type="submission" date="2024-06" db="EMBL/GenBank/DDBJ databases">
        <title>The Natural Products Discovery Center: Release of the First 8490 Sequenced Strains for Exploring Actinobacteria Biosynthetic Diversity.</title>
        <authorList>
            <person name="Kalkreuter E."/>
            <person name="Kautsar S.A."/>
            <person name="Yang D."/>
            <person name="Bader C.D."/>
            <person name="Teijaro C.N."/>
            <person name="Fluegel L."/>
            <person name="Davis C.M."/>
            <person name="Simpson J.R."/>
            <person name="Lauterbach L."/>
            <person name="Steele A.D."/>
            <person name="Gui C."/>
            <person name="Meng S."/>
            <person name="Li G."/>
            <person name="Viehrig K."/>
            <person name="Ye F."/>
            <person name="Su P."/>
            <person name="Kiefer A.F."/>
            <person name="Nichols A."/>
            <person name="Cepeda A.J."/>
            <person name="Yan W."/>
            <person name="Fan B."/>
            <person name="Jiang Y."/>
            <person name="Adhikari A."/>
            <person name="Zheng C.-J."/>
            <person name="Schuster L."/>
            <person name="Cowan T.M."/>
            <person name="Smanski M.J."/>
            <person name="Chevrette M.G."/>
            <person name="De Carvalho L.P.S."/>
            <person name="Shen B."/>
        </authorList>
    </citation>
    <scope>NUCLEOTIDE SEQUENCE [LARGE SCALE GENOMIC DNA]</scope>
    <source>
        <strain evidence="2 3">NPDC000837</strain>
    </source>
</reference>
<protein>
    <recommendedName>
        <fullName evidence="4">Integral membrane protein</fullName>
    </recommendedName>
</protein>
<feature type="transmembrane region" description="Helical" evidence="1">
    <location>
        <begin position="236"/>
        <end position="254"/>
    </location>
</feature>
<dbReference type="EMBL" id="JBEPBX010000001">
    <property type="protein sequence ID" value="MER6612153.1"/>
    <property type="molecule type" value="Genomic_DNA"/>
</dbReference>
<organism evidence="2 3">
    <name type="scientific">Streptomyces xantholiticus</name>
    <dbReference type="NCBI Taxonomy" id="68285"/>
    <lineage>
        <taxon>Bacteria</taxon>
        <taxon>Bacillati</taxon>
        <taxon>Actinomycetota</taxon>
        <taxon>Actinomycetes</taxon>
        <taxon>Kitasatosporales</taxon>
        <taxon>Streptomycetaceae</taxon>
        <taxon>Streptomyces</taxon>
    </lineage>
</organism>
<dbReference type="Proteomes" id="UP001445472">
    <property type="component" value="Unassembled WGS sequence"/>
</dbReference>
<feature type="transmembrane region" description="Helical" evidence="1">
    <location>
        <begin position="180"/>
        <end position="200"/>
    </location>
</feature>
<dbReference type="RefSeq" id="WP_351974618.1">
    <property type="nucleotide sequence ID" value="NZ_JBEPBX010000001.1"/>
</dbReference>
<feature type="transmembrane region" description="Helical" evidence="1">
    <location>
        <begin position="45"/>
        <end position="66"/>
    </location>
</feature>
<accession>A0ABV1UMX3</accession>
<proteinExistence type="predicted"/>
<keyword evidence="1" id="KW-0472">Membrane</keyword>
<name>A0ABV1UMX3_9ACTN</name>
<sequence length="333" mass="34122">MTGTTEEPADTGKAPPPAPGVLRTALRALAQRPGLSCVLALRGTAWATLAGTVVLLLALAATWPAFTEMQQEADLARRQEDSYAPEADNIGELQLVAACALPVLLGIAAFAFGVLHTAHSLAVTHVRPAAVGELWRRARRQAGRSAAVQACRGVLVGGLALAGALLWSLADVVLPAAEPVLGYVLLGLLVPAVVVLRVGLALAPAAAALEGLGATAALQRSWTLVRGAWWRTTVRVAPLAALTVTAYLMLRYAAEPADGAAHALAMAVSSGNTYFAYAVAQLAPVAVALSLSALLTLPFTHTALTVLYARRCAERGESPGGVGIPGSTPPPAP</sequence>
<evidence type="ECO:0008006" key="4">
    <source>
        <dbReference type="Google" id="ProtNLM"/>
    </source>
</evidence>
<keyword evidence="1" id="KW-1133">Transmembrane helix</keyword>
<evidence type="ECO:0000313" key="3">
    <source>
        <dbReference type="Proteomes" id="UP001445472"/>
    </source>
</evidence>
<feature type="transmembrane region" description="Helical" evidence="1">
    <location>
        <begin position="95"/>
        <end position="115"/>
    </location>
</feature>
<gene>
    <name evidence="2" type="ORF">ABT276_01795</name>
</gene>
<evidence type="ECO:0000256" key="1">
    <source>
        <dbReference type="SAM" id="Phobius"/>
    </source>
</evidence>
<feature type="transmembrane region" description="Helical" evidence="1">
    <location>
        <begin position="274"/>
        <end position="297"/>
    </location>
</feature>
<keyword evidence="1" id="KW-0812">Transmembrane</keyword>
<evidence type="ECO:0000313" key="2">
    <source>
        <dbReference type="EMBL" id="MER6612153.1"/>
    </source>
</evidence>